<keyword evidence="1" id="KW-0472">Membrane</keyword>
<keyword evidence="3" id="KW-1185">Reference proteome</keyword>
<organism evidence="2 3">
    <name type="scientific">Allorhodopirellula heiligendammensis</name>
    <dbReference type="NCBI Taxonomy" id="2714739"/>
    <lineage>
        <taxon>Bacteria</taxon>
        <taxon>Pseudomonadati</taxon>
        <taxon>Planctomycetota</taxon>
        <taxon>Planctomycetia</taxon>
        <taxon>Pirellulales</taxon>
        <taxon>Pirellulaceae</taxon>
        <taxon>Allorhodopirellula</taxon>
    </lineage>
</organism>
<comment type="caution">
    <text evidence="2">The sequence shown here is derived from an EMBL/GenBank/DDBJ whole genome shotgun (WGS) entry which is preliminary data.</text>
</comment>
<evidence type="ECO:0000256" key="1">
    <source>
        <dbReference type="SAM" id="Phobius"/>
    </source>
</evidence>
<evidence type="ECO:0000313" key="2">
    <source>
        <dbReference type="EMBL" id="TWU18722.1"/>
    </source>
</evidence>
<protein>
    <submittedName>
        <fullName evidence="2">Uncharacterized protein</fullName>
    </submittedName>
</protein>
<dbReference type="AlphaFoldDB" id="A0A5C6C3Q7"/>
<sequence>MSAVAKRCQPTAPFQEFAQLDTASQRPPRSSAARPFCIGFLLGAIVIGAAWTVVRVRDPKVLRNVTVSYMYETSPGSASGNNSLEIKSIEFYAGYLMMTDNNDMTRLLAIDRLRSFSFKPSVK</sequence>
<accession>A0A5C6C3Q7</accession>
<evidence type="ECO:0000313" key="3">
    <source>
        <dbReference type="Proteomes" id="UP000319908"/>
    </source>
</evidence>
<proteinExistence type="predicted"/>
<keyword evidence="1" id="KW-0812">Transmembrane</keyword>
<dbReference type="EMBL" id="SJPU01000001">
    <property type="protein sequence ID" value="TWU18722.1"/>
    <property type="molecule type" value="Genomic_DNA"/>
</dbReference>
<dbReference type="Proteomes" id="UP000319908">
    <property type="component" value="Unassembled WGS sequence"/>
</dbReference>
<keyword evidence="1" id="KW-1133">Transmembrane helix</keyword>
<feature type="transmembrane region" description="Helical" evidence="1">
    <location>
        <begin position="32"/>
        <end position="54"/>
    </location>
</feature>
<name>A0A5C6C3Q7_9BACT</name>
<gene>
    <name evidence="2" type="ORF">Poly21_08880</name>
</gene>
<reference evidence="2 3" key="1">
    <citation type="journal article" date="2020" name="Antonie Van Leeuwenhoek">
        <title>Rhodopirellula heiligendammensis sp. nov., Rhodopirellula pilleata sp. nov., and Rhodopirellula solitaria sp. nov. isolated from natural or artificial marine surfaces in Northern Germany and California, USA, and emended description of the genus Rhodopirellula.</title>
        <authorList>
            <person name="Kallscheuer N."/>
            <person name="Wiegand S."/>
            <person name="Jogler M."/>
            <person name="Boedeker C."/>
            <person name="Peeters S.H."/>
            <person name="Rast P."/>
            <person name="Heuer A."/>
            <person name="Jetten M.S.M."/>
            <person name="Rohde M."/>
            <person name="Jogler C."/>
        </authorList>
    </citation>
    <scope>NUCLEOTIDE SEQUENCE [LARGE SCALE GENOMIC DNA]</scope>
    <source>
        <strain evidence="2 3">Poly21</strain>
    </source>
</reference>